<keyword evidence="1" id="KW-0963">Cytoplasm</keyword>
<evidence type="ECO:0000259" key="3">
    <source>
        <dbReference type="Pfam" id="PF02576"/>
    </source>
</evidence>
<dbReference type="GO" id="GO:0006412">
    <property type="term" value="P:translation"/>
    <property type="evidence" value="ECO:0007669"/>
    <property type="project" value="TreeGrafter"/>
</dbReference>
<sequence length="177" mass="20612">MSESFNHLIAPDIANNTFTKLQGIFEDIQYDLVRIKIRGGKKKNIQILAEKQDFTMSIKDCGKLSKILKFYFDNNESEFEDYALEISSPGIERPLTREQDFDTWSENRISVHAVSQNVLPVKFDAMLKGYSEKGVKIEVLNKDTKVFDTFYLKPNQIKEVKIRWINKEIPTVKRIQS</sequence>
<dbReference type="InterPro" id="IPR035956">
    <property type="entry name" value="RimP_N_sf"/>
</dbReference>
<gene>
    <name evidence="4" type="ORF">METZ01_LOCUS2493</name>
</gene>
<dbReference type="PANTHER" id="PTHR33867:SF1">
    <property type="entry name" value="RIBOSOME MATURATION FACTOR RIMP"/>
    <property type="match status" value="1"/>
</dbReference>
<dbReference type="InterPro" id="IPR003728">
    <property type="entry name" value="Ribosome_maturation_RimP"/>
</dbReference>
<name>A0A381N5B5_9ZZZZ</name>
<dbReference type="Gene3D" id="3.30.300.70">
    <property type="entry name" value="RimP-like superfamily, N-terminal"/>
    <property type="match status" value="1"/>
</dbReference>
<accession>A0A381N5B5</accession>
<dbReference type="HAMAP" id="MF_01077">
    <property type="entry name" value="RimP"/>
    <property type="match status" value="1"/>
</dbReference>
<evidence type="ECO:0000256" key="1">
    <source>
        <dbReference type="ARBA" id="ARBA00022490"/>
    </source>
</evidence>
<dbReference type="Pfam" id="PF02576">
    <property type="entry name" value="RimP_N"/>
    <property type="match status" value="1"/>
</dbReference>
<dbReference type="GO" id="GO:0005829">
    <property type="term" value="C:cytosol"/>
    <property type="evidence" value="ECO:0007669"/>
    <property type="project" value="TreeGrafter"/>
</dbReference>
<evidence type="ECO:0000256" key="2">
    <source>
        <dbReference type="ARBA" id="ARBA00022517"/>
    </source>
</evidence>
<dbReference type="GO" id="GO:0000028">
    <property type="term" value="P:ribosomal small subunit assembly"/>
    <property type="evidence" value="ECO:0007669"/>
    <property type="project" value="TreeGrafter"/>
</dbReference>
<dbReference type="EMBL" id="UINC01000127">
    <property type="protein sequence ID" value="SUZ49639.1"/>
    <property type="molecule type" value="Genomic_DNA"/>
</dbReference>
<organism evidence="4">
    <name type="scientific">marine metagenome</name>
    <dbReference type="NCBI Taxonomy" id="408172"/>
    <lineage>
        <taxon>unclassified sequences</taxon>
        <taxon>metagenomes</taxon>
        <taxon>ecological metagenomes</taxon>
    </lineage>
</organism>
<feature type="domain" description="Ribosome maturation factor RimP N-terminal" evidence="3">
    <location>
        <begin position="22"/>
        <end position="92"/>
    </location>
</feature>
<evidence type="ECO:0000313" key="4">
    <source>
        <dbReference type="EMBL" id="SUZ49639.1"/>
    </source>
</evidence>
<protein>
    <recommendedName>
        <fullName evidence="3">Ribosome maturation factor RimP N-terminal domain-containing protein</fullName>
    </recommendedName>
</protein>
<keyword evidence="2" id="KW-0690">Ribosome biogenesis</keyword>
<dbReference type="PANTHER" id="PTHR33867">
    <property type="entry name" value="RIBOSOME MATURATION FACTOR RIMP"/>
    <property type="match status" value="1"/>
</dbReference>
<dbReference type="InterPro" id="IPR028989">
    <property type="entry name" value="RimP_N"/>
</dbReference>
<proteinExistence type="inferred from homology"/>
<reference evidence="4" key="1">
    <citation type="submission" date="2018-05" db="EMBL/GenBank/DDBJ databases">
        <authorList>
            <person name="Lanie J.A."/>
            <person name="Ng W.-L."/>
            <person name="Kazmierczak K.M."/>
            <person name="Andrzejewski T.M."/>
            <person name="Davidsen T.M."/>
            <person name="Wayne K.J."/>
            <person name="Tettelin H."/>
            <person name="Glass J.I."/>
            <person name="Rusch D."/>
            <person name="Podicherti R."/>
            <person name="Tsui H.-C.T."/>
            <person name="Winkler M.E."/>
        </authorList>
    </citation>
    <scope>NUCLEOTIDE SEQUENCE</scope>
</reference>
<dbReference type="SUPFAM" id="SSF75420">
    <property type="entry name" value="YhbC-like, N-terminal domain"/>
    <property type="match status" value="1"/>
</dbReference>
<dbReference type="AlphaFoldDB" id="A0A381N5B5"/>